<gene>
    <name evidence="1" type="ORF">DFH45_000430</name>
</gene>
<organism evidence="1 2">
    <name type="scientific">Clostridium beijerinckii</name>
    <name type="common">Clostridium MP</name>
    <dbReference type="NCBI Taxonomy" id="1520"/>
    <lineage>
        <taxon>Bacteria</taxon>
        <taxon>Bacillati</taxon>
        <taxon>Bacillota</taxon>
        <taxon>Clostridia</taxon>
        <taxon>Eubacteriales</taxon>
        <taxon>Clostridiaceae</taxon>
        <taxon>Clostridium</taxon>
    </lineage>
</organism>
<protein>
    <submittedName>
        <fullName evidence="1">Uncharacterized protein</fullName>
    </submittedName>
</protein>
<dbReference type="AlphaFoldDB" id="A0A9Q5D5G0"/>
<comment type="caution">
    <text evidence="1">The sequence shown here is derived from an EMBL/GenBank/DDBJ whole genome shotgun (WGS) entry which is preliminary data.</text>
</comment>
<accession>A0A9Q5D5G0</accession>
<dbReference type="Proteomes" id="UP000821656">
    <property type="component" value="Unassembled WGS sequence"/>
</dbReference>
<evidence type="ECO:0000313" key="1">
    <source>
        <dbReference type="EMBL" id="NRV07467.1"/>
    </source>
</evidence>
<dbReference type="RefSeq" id="WP_077305733.1">
    <property type="nucleotide sequence ID" value="NZ_CP016090.1"/>
</dbReference>
<proteinExistence type="predicted"/>
<evidence type="ECO:0000313" key="2">
    <source>
        <dbReference type="Proteomes" id="UP000821656"/>
    </source>
</evidence>
<name>A0A9Q5D5G0_CLOBE</name>
<reference evidence="1" key="1">
    <citation type="submission" date="2020-05" db="EMBL/GenBank/DDBJ databases">
        <title>Genomic insights into acetone-butanol-ethanol (ABE) fermentation by sequencing solventogenic clostridia strains.</title>
        <authorList>
            <person name="Brown S."/>
        </authorList>
    </citation>
    <scope>NUCLEOTIDE SEQUENCE</scope>
    <source>
        <strain evidence="1">DJ126</strain>
    </source>
</reference>
<dbReference type="EMBL" id="JABSXK010000001">
    <property type="protein sequence ID" value="NRV07467.1"/>
    <property type="molecule type" value="Genomic_DNA"/>
</dbReference>
<sequence length="60" mass="7244">MDYQNRADRARREKVIKRGAEISSRLQAIGNIQKRTKNKDLFQDQRDKMRKELLEARKEL</sequence>